<dbReference type="RefSeq" id="WP_112888633.1">
    <property type="nucleotide sequence ID" value="NZ_CP030239.1"/>
</dbReference>
<proteinExistence type="predicted"/>
<accession>A0ABN5M8D3</accession>
<dbReference type="Pfam" id="PF01695">
    <property type="entry name" value="IstB_IS21"/>
    <property type="match status" value="1"/>
</dbReference>
<reference evidence="3 4" key="1">
    <citation type="submission" date="2018-06" db="EMBL/GenBank/DDBJ databases">
        <title>Complete genome sequence of Paracoccus mutanolyticus strain RSP-02 isolated from cellulosic waste.</title>
        <authorList>
            <person name="Amrutha R.N."/>
            <person name="Shrivastav A."/>
            <person name="Buddana S.K."/>
            <person name="Deshpande U."/>
            <person name="Prakasham R.S."/>
        </authorList>
    </citation>
    <scope>NUCLEOTIDE SEQUENCE [LARGE SCALE GENOMIC DNA]</scope>
    <source>
        <strain evidence="3 4">RSP-02</strain>
    </source>
</reference>
<feature type="region of interest" description="Disordered" evidence="1">
    <location>
        <begin position="102"/>
        <end position="127"/>
    </location>
</feature>
<dbReference type="EMBL" id="CP030239">
    <property type="protein sequence ID" value="AWX94294.1"/>
    <property type="molecule type" value="Genomic_DNA"/>
</dbReference>
<feature type="compositionally biased region" description="Basic residues" evidence="1">
    <location>
        <begin position="115"/>
        <end position="127"/>
    </location>
</feature>
<evidence type="ECO:0000259" key="2">
    <source>
        <dbReference type="Pfam" id="PF01695"/>
    </source>
</evidence>
<protein>
    <recommendedName>
        <fullName evidence="2">IstB-like ATP-binding domain-containing protein</fullName>
    </recommendedName>
</protein>
<evidence type="ECO:0000256" key="1">
    <source>
        <dbReference type="SAM" id="MobiDB-lite"/>
    </source>
</evidence>
<name>A0ABN5M8D3_9RHOB</name>
<dbReference type="InterPro" id="IPR002611">
    <property type="entry name" value="IstB_ATP-bd"/>
</dbReference>
<organism evidence="3 4">
    <name type="scientific">Paracoccus mutanolyticus</name>
    <dbReference type="NCBI Taxonomy" id="1499308"/>
    <lineage>
        <taxon>Bacteria</taxon>
        <taxon>Pseudomonadati</taxon>
        <taxon>Pseudomonadota</taxon>
        <taxon>Alphaproteobacteria</taxon>
        <taxon>Rhodobacterales</taxon>
        <taxon>Paracoccaceae</taxon>
        <taxon>Paracoccus</taxon>
    </lineage>
</organism>
<sequence>MTDKADHVRYLARLVELDSERGKNHVSTWRQGPTSAASLARSPESFDFAAIPKLDKVQVLGLGRCEWIERCETIIAFGPADTGKTPVALVDRLAHHVSVLKRNGEASASSTAQPRKPRCLAGKRRPR</sequence>
<evidence type="ECO:0000313" key="3">
    <source>
        <dbReference type="EMBL" id="AWX94294.1"/>
    </source>
</evidence>
<evidence type="ECO:0000313" key="4">
    <source>
        <dbReference type="Proteomes" id="UP000249922"/>
    </source>
</evidence>
<keyword evidence="4" id="KW-1185">Reference proteome</keyword>
<dbReference type="Proteomes" id="UP000249922">
    <property type="component" value="Chromosome"/>
</dbReference>
<gene>
    <name evidence="3" type="ORF">DPM13_19120</name>
</gene>
<feature type="domain" description="IstB-like ATP-binding" evidence="2">
    <location>
        <begin position="39"/>
        <end position="89"/>
    </location>
</feature>